<dbReference type="InterPro" id="IPR029069">
    <property type="entry name" value="HotDog_dom_sf"/>
</dbReference>
<gene>
    <name evidence="2" type="ORF">MU0050_001334</name>
</gene>
<evidence type="ECO:0000259" key="1">
    <source>
        <dbReference type="Pfam" id="PF03061"/>
    </source>
</evidence>
<feature type="domain" description="Thioesterase" evidence="1">
    <location>
        <begin position="194"/>
        <end position="269"/>
    </location>
</feature>
<evidence type="ECO:0000313" key="3">
    <source>
        <dbReference type="Proteomes" id="UP001190466"/>
    </source>
</evidence>
<dbReference type="Proteomes" id="UP001190466">
    <property type="component" value="Chromosome"/>
</dbReference>
<dbReference type="RefSeq" id="WP_316515412.1">
    <property type="nucleotide sequence ID" value="NZ_OY726395.1"/>
</dbReference>
<dbReference type="Gene3D" id="3.10.129.10">
    <property type="entry name" value="Hotdog Thioesterase"/>
    <property type="match status" value="2"/>
</dbReference>
<dbReference type="InterPro" id="IPR006683">
    <property type="entry name" value="Thioestr_dom"/>
</dbReference>
<dbReference type="EMBL" id="OY726395">
    <property type="protein sequence ID" value="CAJ1581029.1"/>
    <property type="molecule type" value="Genomic_DNA"/>
</dbReference>
<dbReference type="SUPFAM" id="SSF54637">
    <property type="entry name" value="Thioesterase/thiol ester dehydrase-isomerase"/>
    <property type="match status" value="2"/>
</dbReference>
<dbReference type="GO" id="GO:0016787">
    <property type="term" value="F:hydrolase activity"/>
    <property type="evidence" value="ECO:0007669"/>
    <property type="project" value="UniProtKB-KW"/>
</dbReference>
<dbReference type="Pfam" id="PF03061">
    <property type="entry name" value="4HBT"/>
    <property type="match status" value="1"/>
</dbReference>
<accession>A0ABN9NW45</accession>
<organism evidence="2 3">
    <name type="scientific">[Mycobacterium] wendilense</name>
    <dbReference type="NCBI Taxonomy" id="3064284"/>
    <lineage>
        <taxon>Bacteria</taxon>
        <taxon>Bacillati</taxon>
        <taxon>Actinomycetota</taxon>
        <taxon>Actinomycetes</taxon>
        <taxon>Mycobacteriales</taxon>
        <taxon>Mycobacteriaceae</taxon>
        <taxon>Mycolicibacter</taxon>
    </lineage>
</organism>
<proteinExistence type="predicted"/>
<reference evidence="2 3" key="1">
    <citation type="submission" date="2023-08" db="EMBL/GenBank/DDBJ databases">
        <authorList>
            <person name="Folkvardsen B D."/>
            <person name="Norman A."/>
        </authorList>
    </citation>
    <scope>NUCLEOTIDE SEQUENCE [LARGE SCALE GENOMIC DNA]</scope>
    <source>
        <strain evidence="2 3">Mu0050</strain>
    </source>
</reference>
<protein>
    <submittedName>
        <fullName evidence="2">PaaI family thioesterase</fullName>
        <ecNumber evidence="2">3.1.2.-</ecNumber>
    </submittedName>
</protein>
<keyword evidence="3" id="KW-1185">Reference proteome</keyword>
<dbReference type="EC" id="3.1.2.-" evidence="2"/>
<sequence length="286" mass="30323">MTHPAFTEMFTIDNAVRSMGVSVPRIDAGSVTADQEIDPRLADHRGKCTLASVAVLLDTCLGFSAYPAAEAGLEYVVSNLSVALAAPLPTRGKITATALREYVDPRTARVLSAGRLRSGATTFALAHCGAEAVRRPRTAATAPTAVLPTADPESTRPQAHPLQDVLTMAMTPGCDGRLEGSWEPREWMLNGMRSVHGGVLLAYASTAAELTAQSVCEPGQDYFLSTISVDLVRSPTVGGGALLVDTEITRKGRRLMNVDVTTRNDEGGIVTQARCTLQLHDSRPPA</sequence>
<keyword evidence="2" id="KW-0378">Hydrolase</keyword>
<name>A0ABN9NW45_9MYCO</name>
<dbReference type="CDD" id="cd03443">
    <property type="entry name" value="PaaI_thioesterase"/>
    <property type="match status" value="1"/>
</dbReference>
<evidence type="ECO:0000313" key="2">
    <source>
        <dbReference type="EMBL" id="CAJ1581029.1"/>
    </source>
</evidence>